<keyword evidence="6 7" id="KW-0472">Membrane</keyword>
<feature type="transmembrane region" description="Helical" evidence="7">
    <location>
        <begin position="20"/>
        <end position="40"/>
    </location>
</feature>
<feature type="transmembrane region" description="Helical" evidence="7">
    <location>
        <begin position="173"/>
        <end position="195"/>
    </location>
</feature>
<reference evidence="9 10" key="1">
    <citation type="submission" date="2019-07" db="EMBL/GenBank/DDBJ databases">
        <title>Whole genome shotgun sequence of Alkalibacillus haloalkaliphilus NBRC 103110.</title>
        <authorList>
            <person name="Hosoyama A."/>
            <person name="Uohara A."/>
            <person name="Ohji S."/>
            <person name="Ichikawa N."/>
        </authorList>
    </citation>
    <scope>NUCLEOTIDE SEQUENCE [LARGE SCALE GENOMIC DNA]</scope>
    <source>
        <strain evidence="9 10">NBRC 103110</strain>
    </source>
</reference>
<evidence type="ECO:0000256" key="5">
    <source>
        <dbReference type="ARBA" id="ARBA00022989"/>
    </source>
</evidence>
<comment type="similarity">
    <text evidence="2">Belongs to the CpsC/CapA family.</text>
</comment>
<evidence type="ECO:0000256" key="7">
    <source>
        <dbReference type="SAM" id="Phobius"/>
    </source>
</evidence>
<feature type="domain" description="Polysaccharide chain length determinant N-terminal" evidence="8">
    <location>
        <begin position="3"/>
        <end position="94"/>
    </location>
</feature>
<dbReference type="GO" id="GO:0005886">
    <property type="term" value="C:plasma membrane"/>
    <property type="evidence" value="ECO:0007669"/>
    <property type="project" value="UniProtKB-SubCell"/>
</dbReference>
<dbReference type="InterPro" id="IPR003856">
    <property type="entry name" value="LPS_length_determ_N"/>
</dbReference>
<dbReference type="InterPro" id="IPR050445">
    <property type="entry name" value="Bact_polysacc_biosynth/exp"/>
</dbReference>
<evidence type="ECO:0000313" key="9">
    <source>
        <dbReference type="EMBL" id="GEN46675.1"/>
    </source>
</evidence>
<dbReference type="GO" id="GO:0004713">
    <property type="term" value="F:protein tyrosine kinase activity"/>
    <property type="evidence" value="ECO:0007669"/>
    <property type="project" value="TreeGrafter"/>
</dbReference>
<keyword evidence="3" id="KW-1003">Cell membrane</keyword>
<dbReference type="Proteomes" id="UP000321440">
    <property type="component" value="Unassembled WGS sequence"/>
</dbReference>
<protein>
    <submittedName>
        <fullName evidence="9">Capsular polysaccharide biosynthesis protein</fullName>
    </submittedName>
</protein>
<evidence type="ECO:0000256" key="4">
    <source>
        <dbReference type="ARBA" id="ARBA00022692"/>
    </source>
</evidence>
<evidence type="ECO:0000256" key="6">
    <source>
        <dbReference type="ARBA" id="ARBA00023136"/>
    </source>
</evidence>
<name>A0A511W6F3_9BACI</name>
<dbReference type="OrthoDB" id="2360475at2"/>
<gene>
    <name evidence="9" type="primary">capA</name>
    <name evidence="9" type="ORF">AHA02nite_24510</name>
</gene>
<accession>A0A511W6F3</accession>
<evidence type="ECO:0000259" key="8">
    <source>
        <dbReference type="Pfam" id="PF02706"/>
    </source>
</evidence>
<proteinExistence type="inferred from homology"/>
<dbReference type="PANTHER" id="PTHR32309">
    <property type="entry name" value="TYROSINE-PROTEIN KINASE"/>
    <property type="match status" value="1"/>
</dbReference>
<organism evidence="9 10">
    <name type="scientific">Alkalibacillus haloalkaliphilus</name>
    <dbReference type="NCBI Taxonomy" id="94136"/>
    <lineage>
        <taxon>Bacteria</taxon>
        <taxon>Bacillati</taxon>
        <taxon>Bacillota</taxon>
        <taxon>Bacilli</taxon>
        <taxon>Bacillales</taxon>
        <taxon>Bacillaceae</taxon>
        <taxon>Alkalibacillus</taxon>
    </lineage>
</organism>
<comment type="subcellular location">
    <subcellularLocation>
        <location evidence="1">Cell membrane</location>
        <topology evidence="1">Multi-pass membrane protein</topology>
    </subcellularLocation>
</comment>
<evidence type="ECO:0000256" key="2">
    <source>
        <dbReference type="ARBA" id="ARBA00006683"/>
    </source>
</evidence>
<keyword evidence="4 7" id="KW-0812">Transmembrane</keyword>
<sequence>MEETISLQEIWEILKKRLGLIAIVTAIALVLSFVATTFFMTPQYEANSQFIVNQADQQQQEITSNEIRTNVELINTYNVIIQSPAILDLVIDDLGLDLSASQLANRISVNNADQSQVVSVQVTGPDHDQAVDIANTTVEIFKNEIPSYMNVDNVGILSEAMHQADPSQISPNLSLNLAIALVLGLMVGVGLAFLLEYLDNTIKTEEDLESSLEMPVMGIISTIDPEEGNATRKSRKARKGVNIGS</sequence>
<evidence type="ECO:0000313" key="10">
    <source>
        <dbReference type="Proteomes" id="UP000321440"/>
    </source>
</evidence>
<dbReference type="AlphaFoldDB" id="A0A511W6F3"/>
<dbReference type="EMBL" id="BJYA01000017">
    <property type="protein sequence ID" value="GEN46675.1"/>
    <property type="molecule type" value="Genomic_DNA"/>
</dbReference>
<keyword evidence="10" id="KW-1185">Reference proteome</keyword>
<dbReference type="Pfam" id="PF02706">
    <property type="entry name" value="Wzz"/>
    <property type="match status" value="1"/>
</dbReference>
<evidence type="ECO:0000256" key="1">
    <source>
        <dbReference type="ARBA" id="ARBA00004651"/>
    </source>
</evidence>
<comment type="caution">
    <text evidence="9">The sequence shown here is derived from an EMBL/GenBank/DDBJ whole genome shotgun (WGS) entry which is preliminary data.</text>
</comment>
<keyword evidence="5 7" id="KW-1133">Transmembrane helix</keyword>
<dbReference type="PANTHER" id="PTHR32309:SF13">
    <property type="entry name" value="FERRIC ENTEROBACTIN TRANSPORT PROTEIN FEPE"/>
    <property type="match status" value="1"/>
</dbReference>
<dbReference type="RefSeq" id="WP_146817676.1">
    <property type="nucleotide sequence ID" value="NZ_BJYA01000017.1"/>
</dbReference>
<evidence type="ECO:0000256" key="3">
    <source>
        <dbReference type="ARBA" id="ARBA00022475"/>
    </source>
</evidence>